<comment type="caution">
    <text evidence="1">The sequence shown here is derived from an EMBL/GenBank/DDBJ whole genome shotgun (WGS) entry which is preliminary data.</text>
</comment>
<reference evidence="1 2" key="1">
    <citation type="submission" date="2019-03" db="EMBL/GenBank/DDBJ databases">
        <authorList>
            <person name="Jensen L."/>
            <person name="Storgaard J."/>
            <person name="Sulaj E."/>
            <person name="Schramm A."/>
            <person name="Marshall I.P.G."/>
        </authorList>
    </citation>
    <scope>NUCLEOTIDE SEQUENCE [LARGE SCALE GENOMIC DNA]</scope>
    <source>
        <strain evidence="1 2">2017H2G3</strain>
    </source>
</reference>
<protein>
    <submittedName>
        <fullName evidence="1">Uncharacterized protein</fullName>
    </submittedName>
</protein>
<gene>
    <name evidence="1" type="ORF">E0Y62_16210</name>
</gene>
<dbReference type="RefSeq" id="WP_131237622.1">
    <property type="nucleotide sequence ID" value="NZ_SJTH01000022.1"/>
</dbReference>
<evidence type="ECO:0000313" key="1">
    <source>
        <dbReference type="EMBL" id="TCJ03060.1"/>
    </source>
</evidence>
<name>A0A4R1ASR8_9BACI</name>
<proteinExistence type="predicted"/>
<dbReference type="OrthoDB" id="215765at2"/>
<evidence type="ECO:0000313" key="2">
    <source>
        <dbReference type="Proteomes" id="UP000293846"/>
    </source>
</evidence>
<sequence length="105" mass="12982">MLLLQKEFLEPWIPETSMIFFEELHKEISEKHVLYGADLEVIARREDKDEVLYQYKTNPQKYVQVHLTWKRDKEIDSRWPKTREFNSFDNWVNEVMLIDNKEYEE</sequence>
<dbReference type="AlphaFoldDB" id="A0A4R1ASR8"/>
<keyword evidence="2" id="KW-1185">Reference proteome</keyword>
<accession>A0A4R1ASR8</accession>
<organism evidence="1 2">
    <name type="scientific">Cytobacillus praedii</name>
    <dbReference type="NCBI Taxonomy" id="1742358"/>
    <lineage>
        <taxon>Bacteria</taxon>
        <taxon>Bacillati</taxon>
        <taxon>Bacillota</taxon>
        <taxon>Bacilli</taxon>
        <taxon>Bacillales</taxon>
        <taxon>Bacillaceae</taxon>
        <taxon>Cytobacillus</taxon>
    </lineage>
</organism>
<dbReference type="STRING" id="1742358.GCA_001439605_03960"/>
<dbReference type="EMBL" id="SJTH01000022">
    <property type="protein sequence ID" value="TCJ03060.1"/>
    <property type="molecule type" value="Genomic_DNA"/>
</dbReference>
<dbReference type="Proteomes" id="UP000293846">
    <property type="component" value="Unassembled WGS sequence"/>
</dbReference>